<comment type="caution">
    <text evidence="1">The sequence shown here is derived from an EMBL/GenBank/DDBJ whole genome shotgun (WGS) entry which is preliminary data.</text>
</comment>
<dbReference type="EMBL" id="JAGFBR010000016">
    <property type="protein sequence ID" value="KAH0453016.1"/>
    <property type="molecule type" value="Genomic_DNA"/>
</dbReference>
<reference evidence="1 2" key="1">
    <citation type="journal article" date="2021" name="Hortic Res">
        <title>Chromosome-scale assembly of the Dendrobium chrysotoxum genome enhances the understanding of orchid evolution.</title>
        <authorList>
            <person name="Zhang Y."/>
            <person name="Zhang G.Q."/>
            <person name="Zhang D."/>
            <person name="Liu X.D."/>
            <person name="Xu X.Y."/>
            <person name="Sun W.H."/>
            <person name="Yu X."/>
            <person name="Zhu X."/>
            <person name="Wang Z.W."/>
            <person name="Zhao X."/>
            <person name="Zhong W.Y."/>
            <person name="Chen H."/>
            <person name="Yin W.L."/>
            <person name="Huang T."/>
            <person name="Niu S.C."/>
            <person name="Liu Z.J."/>
        </authorList>
    </citation>
    <scope>NUCLEOTIDE SEQUENCE [LARGE SCALE GENOMIC DNA]</scope>
    <source>
        <strain evidence="1">Lindl</strain>
    </source>
</reference>
<keyword evidence="2" id="KW-1185">Reference proteome</keyword>
<accession>A0AAV7G979</accession>
<evidence type="ECO:0000313" key="1">
    <source>
        <dbReference type="EMBL" id="KAH0453016.1"/>
    </source>
</evidence>
<sequence length="120" mass="13707">MTEPDWLLPSLVIHIQACELLAEDGLTPKDGNVEANERVFVTCGGYNRCFSIRLWRFKPLQNYALRTLYPIGPETVTKCRCSALQSRQKSNGFKTAASKFVTGKPARQNLNLYYDKSIFW</sequence>
<protein>
    <submittedName>
        <fullName evidence="1">Uncharacterized protein</fullName>
    </submittedName>
</protein>
<gene>
    <name evidence="1" type="ORF">IEQ34_017340</name>
</gene>
<dbReference type="Proteomes" id="UP000775213">
    <property type="component" value="Unassembled WGS sequence"/>
</dbReference>
<evidence type="ECO:0000313" key="2">
    <source>
        <dbReference type="Proteomes" id="UP000775213"/>
    </source>
</evidence>
<organism evidence="1 2">
    <name type="scientific">Dendrobium chrysotoxum</name>
    <name type="common">Orchid</name>
    <dbReference type="NCBI Taxonomy" id="161865"/>
    <lineage>
        <taxon>Eukaryota</taxon>
        <taxon>Viridiplantae</taxon>
        <taxon>Streptophyta</taxon>
        <taxon>Embryophyta</taxon>
        <taxon>Tracheophyta</taxon>
        <taxon>Spermatophyta</taxon>
        <taxon>Magnoliopsida</taxon>
        <taxon>Liliopsida</taxon>
        <taxon>Asparagales</taxon>
        <taxon>Orchidaceae</taxon>
        <taxon>Epidendroideae</taxon>
        <taxon>Malaxideae</taxon>
        <taxon>Dendrobiinae</taxon>
        <taxon>Dendrobium</taxon>
    </lineage>
</organism>
<proteinExistence type="predicted"/>
<dbReference type="AlphaFoldDB" id="A0AAV7G979"/>
<name>A0AAV7G979_DENCH</name>